<name>A0A2Z3YQ81_9CORY</name>
<protein>
    <submittedName>
        <fullName evidence="3">Glycine betaine/carnitine/choline-binding protein OpuCC</fullName>
    </submittedName>
</protein>
<reference evidence="4" key="1">
    <citation type="submission" date="2017-11" db="EMBL/GenBank/DDBJ databases">
        <title>Otitis media/interna in a cat caused by the recently described species Corynebacterium provencense.</title>
        <authorList>
            <person name="Kittl S."/>
            <person name="Brodard I."/>
            <person name="Rychener L."/>
            <person name="Jores J."/>
            <person name="Roosje P."/>
            <person name="Gobeli Brawand S."/>
        </authorList>
    </citation>
    <scope>NUCLEOTIDE SEQUENCE [LARGE SCALE GENOMIC DNA]</scope>
    <source>
        <strain evidence="4">17KM38</strain>
    </source>
</reference>
<feature type="domain" description="ABC-type glycine betaine transport system substrate-binding" evidence="2">
    <location>
        <begin position="40"/>
        <end position="299"/>
    </location>
</feature>
<dbReference type="Gene3D" id="3.40.190.120">
    <property type="entry name" value="Osmoprotection protein (prox), domain 2"/>
    <property type="match status" value="1"/>
</dbReference>
<dbReference type="STRING" id="1737425.GCA_900049755_02751"/>
<dbReference type="EMBL" id="CP024988">
    <property type="protein sequence ID" value="AWT26876.1"/>
    <property type="molecule type" value="Genomic_DNA"/>
</dbReference>
<evidence type="ECO:0000256" key="1">
    <source>
        <dbReference type="SAM" id="SignalP"/>
    </source>
</evidence>
<proteinExistence type="predicted"/>
<dbReference type="AlphaFoldDB" id="A0A2Z3YQ81"/>
<gene>
    <name evidence="3" type="primary">opuCC</name>
    <name evidence="3" type="ORF">Csp1_21150</name>
</gene>
<dbReference type="InterPro" id="IPR007210">
    <property type="entry name" value="ABC_Gly_betaine_transp_sub-bd"/>
</dbReference>
<dbReference type="CDD" id="cd13606">
    <property type="entry name" value="PBP2_ProX_like"/>
    <property type="match status" value="1"/>
</dbReference>
<keyword evidence="1" id="KW-0732">Signal</keyword>
<evidence type="ECO:0000259" key="2">
    <source>
        <dbReference type="Pfam" id="PF04069"/>
    </source>
</evidence>
<evidence type="ECO:0000313" key="4">
    <source>
        <dbReference type="Proteomes" id="UP000247696"/>
    </source>
</evidence>
<dbReference type="Pfam" id="PF04069">
    <property type="entry name" value="OpuAC"/>
    <property type="match status" value="1"/>
</dbReference>
<dbReference type="GO" id="GO:0043190">
    <property type="term" value="C:ATP-binding cassette (ABC) transporter complex"/>
    <property type="evidence" value="ECO:0007669"/>
    <property type="project" value="InterPro"/>
</dbReference>
<dbReference type="GO" id="GO:0022857">
    <property type="term" value="F:transmembrane transporter activity"/>
    <property type="evidence" value="ECO:0007669"/>
    <property type="project" value="InterPro"/>
</dbReference>
<dbReference type="RefSeq" id="WP_227871032.1">
    <property type="nucleotide sequence ID" value="NZ_CP024988.1"/>
</dbReference>
<dbReference type="KEGG" id="cpre:Csp1_21150"/>
<accession>A0A2Z3YQ81</accession>
<organism evidence="3 4">
    <name type="scientific">Corynebacterium provencense</name>
    <dbReference type="NCBI Taxonomy" id="1737425"/>
    <lineage>
        <taxon>Bacteria</taxon>
        <taxon>Bacillati</taxon>
        <taxon>Actinomycetota</taxon>
        <taxon>Actinomycetes</taxon>
        <taxon>Mycobacteriales</taxon>
        <taxon>Corynebacteriaceae</taxon>
        <taxon>Corynebacterium</taxon>
    </lineage>
</organism>
<dbReference type="PROSITE" id="PS51257">
    <property type="entry name" value="PROKAR_LIPOPROTEIN"/>
    <property type="match status" value="1"/>
</dbReference>
<dbReference type="Proteomes" id="UP000247696">
    <property type="component" value="Chromosome"/>
</dbReference>
<feature type="signal peptide" evidence="1">
    <location>
        <begin position="1"/>
        <end position="20"/>
    </location>
</feature>
<feature type="chain" id="PRO_5039083964" evidence="1">
    <location>
        <begin position="21"/>
        <end position="305"/>
    </location>
</feature>
<keyword evidence="4" id="KW-1185">Reference proteome</keyword>
<dbReference type="SUPFAM" id="SSF53850">
    <property type="entry name" value="Periplasmic binding protein-like II"/>
    <property type="match status" value="1"/>
</dbReference>
<sequence>MFKKVMTTVVAAAVTGSLLAGCGGGDPTSSDTGSSGDSSTLTIGSADFSESQLLTTIYSHALRDAGINVTEKLGIGSREIYLEALKDGSIDMLPEYSGTYLSALDPDTTETDPAKITAELKEKVGDGLEILDVSEAENKDVVTLSSDFAREHPEVDKVSDLQGLAGDMTLAGPSEWKERYMGVAGLKEVYGLDFKSFKVLDAGGPLTLASLKSGQAQAGDMFSSDPAIEDNDLKPLEDDKNLFLPAQIVPVVRSSKITDQGREVINKVQAALTTEGLTDMNRKIADGGDLGQIADEWLKAEGLAS</sequence>
<evidence type="ECO:0000313" key="3">
    <source>
        <dbReference type="EMBL" id="AWT26876.1"/>
    </source>
</evidence>
<dbReference type="Gene3D" id="3.40.190.10">
    <property type="entry name" value="Periplasmic binding protein-like II"/>
    <property type="match status" value="1"/>
</dbReference>